<reference evidence="7 8" key="1">
    <citation type="journal article" date="2004" name="Nature">
        <title>Genome sequence of the ultrasmall unicellular red alga Cyanidioschyzon merolae 10D.</title>
        <authorList>
            <person name="Matsuzaki M."/>
            <person name="Misumi O."/>
            <person name="Shin-i T."/>
            <person name="Maruyama S."/>
            <person name="Takahara M."/>
            <person name="Miyagishima S."/>
            <person name="Mori T."/>
            <person name="Nishida K."/>
            <person name="Yagisawa F."/>
            <person name="Nishida K."/>
            <person name="Yoshida Y."/>
            <person name="Nishimura Y."/>
            <person name="Nakao S."/>
            <person name="Kobayashi T."/>
            <person name="Momoyama Y."/>
            <person name="Higashiyama T."/>
            <person name="Minoda A."/>
            <person name="Sano M."/>
            <person name="Nomoto H."/>
            <person name="Oishi K."/>
            <person name="Hayashi H."/>
            <person name="Ohta F."/>
            <person name="Nishizaka S."/>
            <person name="Haga S."/>
            <person name="Miura S."/>
            <person name="Morishita T."/>
            <person name="Kabeya Y."/>
            <person name="Terasawa K."/>
            <person name="Suzuki Y."/>
            <person name="Ishii Y."/>
            <person name="Asakawa S."/>
            <person name="Takano H."/>
            <person name="Ohta N."/>
            <person name="Kuroiwa H."/>
            <person name="Tanaka K."/>
            <person name="Shimizu N."/>
            <person name="Sugano S."/>
            <person name="Sato N."/>
            <person name="Nozaki H."/>
            <person name="Ogasawara N."/>
            <person name="Kohara Y."/>
            <person name="Kuroiwa T."/>
        </authorList>
    </citation>
    <scope>NUCLEOTIDE SEQUENCE [LARGE SCALE GENOMIC DNA]</scope>
    <source>
        <strain evidence="7 8">10D</strain>
    </source>
</reference>
<evidence type="ECO:0000259" key="6">
    <source>
        <dbReference type="Pfam" id="PF10520"/>
    </source>
</evidence>
<dbReference type="GO" id="GO:0006631">
    <property type="term" value="P:fatty acid metabolic process"/>
    <property type="evidence" value="ECO:0007669"/>
    <property type="project" value="UniProtKB-UniPathway"/>
</dbReference>
<keyword evidence="8" id="KW-1185">Reference proteome</keyword>
<dbReference type="KEGG" id="cme:CYME_CMF187C"/>
<protein>
    <submittedName>
        <fullName evidence="7">Similar to ubiquitin-conjugating enzyme E2 variant</fullName>
    </submittedName>
</protein>
<dbReference type="EMBL" id="AP006488">
    <property type="protein sequence ID" value="BAM79536.1"/>
    <property type="molecule type" value="Genomic_DNA"/>
</dbReference>
<dbReference type="eggNOG" id="KOG3011">
    <property type="taxonomic scope" value="Eukaryota"/>
</dbReference>
<evidence type="ECO:0000313" key="7">
    <source>
        <dbReference type="EMBL" id="BAM79536.1"/>
    </source>
</evidence>
<evidence type="ECO:0000256" key="5">
    <source>
        <dbReference type="ARBA" id="ARBA00023136"/>
    </source>
</evidence>
<dbReference type="HOGENOM" id="CLU_684015_0_0_1"/>
<organism evidence="7 8">
    <name type="scientific">Cyanidioschyzon merolae (strain NIES-3377 / 10D)</name>
    <name type="common">Unicellular red alga</name>
    <dbReference type="NCBI Taxonomy" id="280699"/>
    <lineage>
        <taxon>Eukaryota</taxon>
        <taxon>Rhodophyta</taxon>
        <taxon>Bangiophyceae</taxon>
        <taxon>Cyanidiales</taxon>
        <taxon>Cyanidiaceae</taxon>
        <taxon>Cyanidioschyzon</taxon>
    </lineage>
</organism>
<evidence type="ECO:0000256" key="2">
    <source>
        <dbReference type="ARBA" id="ARBA00007620"/>
    </source>
</evidence>
<dbReference type="OrthoDB" id="5103at2759"/>
<comment type="similarity">
    <text evidence="2">Belongs to the fatty acid desaturase CarF family.</text>
</comment>
<dbReference type="Pfam" id="PF10520">
    <property type="entry name" value="Lipid_desat"/>
    <property type="match status" value="1"/>
</dbReference>
<comment type="subcellular location">
    <subcellularLocation>
        <location evidence="1">Membrane</location>
        <topology evidence="1">Multi-pass membrane protein</topology>
    </subcellularLocation>
</comment>
<dbReference type="InterPro" id="IPR019547">
    <property type="entry name" value="Lipid_desat"/>
</dbReference>
<evidence type="ECO:0000313" key="8">
    <source>
        <dbReference type="Proteomes" id="UP000007014"/>
    </source>
</evidence>
<dbReference type="UniPathway" id="UPA00199"/>
<dbReference type="PANTHER" id="PTHR48231:SF1">
    <property type="entry name" value="OS08G0187900 PROTEIN"/>
    <property type="match status" value="1"/>
</dbReference>
<name>M1UPY1_CYAM1</name>
<keyword evidence="4" id="KW-1133">Transmembrane helix</keyword>
<keyword evidence="3" id="KW-0812">Transmembrane</keyword>
<keyword evidence="5" id="KW-0472">Membrane</keyword>
<gene>
    <name evidence="7" type="ORF">CYME_CMF187C</name>
</gene>
<proteinExistence type="inferred from homology"/>
<dbReference type="Proteomes" id="UP000007014">
    <property type="component" value="Chromosome 6"/>
</dbReference>
<dbReference type="RefSeq" id="XP_005535822.1">
    <property type="nucleotide sequence ID" value="XM_005535765.1"/>
</dbReference>
<evidence type="ECO:0000256" key="3">
    <source>
        <dbReference type="ARBA" id="ARBA00022692"/>
    </source>
</evidence>
<dbReference type="Gramene" id="CMF187CT">
    <property type="protein sequence ID" value="CMF187CT"/>
    <property type="gene ID" value="CMF187C"/>
</dbReference>
<dbReference type="GeneID" id="16992956"/>
<dbReference type="PANTHER" id="PTHR48231">
    <property type="entry name" value="TMEM189_B_DMAIN DOMAIN-CONTAINING PROTEIN"/>
    <property type="match status" value="1"/>
</dbReference>
<dbReference type="AlphaFoldDB" id="M1UPY1"/>
<dbReference type="GO" id="GO:0016020">
    <property type="term" value="C:membrane"/>
    <property type="evidence" value="ECO:0007669"/>
    <property type="project" value="UniProtKB-SubCell"/>
</dbReference>
<dbReference type="OMA" id="GHHEKPW"/>
<accession>M1UPY1</accession>
<sequence length="403" mass="44970">MSCGNILNDSAPGTGMLDREALGMEKRSVQCEARVNACSTLAFLSPTFSTILRMGRAIQSRRSVVAEVDPGLSRFRLGQVVAISAQSLASGRLSTGRKLHRGRGAVGTLHSSADTDLIPERESIPALRRGMVRKPKKEATLVLERDRLESSPQEKVVVAATVSLGVFAMLRIFWEMHCLLAAETPQAAHLYPVVRVALEGATALFAYIMADFASGIYHFFLDNYGSRETPIFGEQIAAFQGHHQYPWTITHRDFCNNVFKSCVNSLLPLLLVAFSGAWGTSAEWTSIYLRSFSCVFFLSVAFAQEFHKWSHMIRPPSFAMFLQRSGWLISQRAHGQHHQSPYHEKYCIISGWCNQLLDDTGFFRGLEMLIWHVTGVEPLTWRLGASRIPSPTRESTKQEASRS</sequence>
<reference evidence="7 8" key="2">
    <citation type="journal article" date="2007" name="BMC Biol.">
        <title>A 100%-complete sequence reveals unusually simple genomic features in the hot-spring red alga Cyanidioschyzon merolae.</title>
        <authorList>
            <person name="Nozaki H."/>
            <person name="Takano H."/>
            <person name="Misumi O."/>
            <person name="Terasawa K."/>
            <person name="Matsuzaki M."/>
            <person name="Maruyama S."/>
            <person name="Nishida K."/>
            <person name="Yagisawa F."/>
            <person name="Yoshida Y."/>
            <person name="Fujiwara T."/>
            <person name="Takio S."/>
            <person name="Tamura K."/>
            <person name="Chung S.J."/>
            <person name="Nakamura S."/>
            <person name="Kuroiwa H."/>
            <person name="Tanaka K."/>
            <person name="Sato N."/>
            <person name="Kuroiwa T."/>
        </authorList>
    </citation>
    <scope>NUCLEOTIDE SEQUENCE [LARGE SCALE GENOMIC DNA]</scope>
    <source>
        <strain evidence="7 8">10D</strain>
    </source>
</reference>
<evidence type="ECO:0000256" key="4">
    <source>
        <dbReference type="ARBA" id="ARBA00022989"/>
    </source>
</evidence>
<dbReference type="STRING" id="280699.M1UPY1"/>
<feature type="domain" description="Lipid desaturase" evidence="6">
    <location>
        <begin position="207"/>
        <end position="381"/>
    </location>
</feature>
<evidence type="ECO:0000256" key="1">
    <source>
        <dbReference type="ARBA" id="ARBA00004141"/>
    </source>
</evidence>